<dbReference type="InterPro" id="IPR000836">
    <property type="entry name" value="PRTase_dom"/>
</dbReference>
<dbReference type="SUPFAM" id="SSF53271">
    <property type="entry name" value="PRTase-like"/>
    <property type="match status" value="1"/>
</dbReference>
<evidence type="ECO:0000313" key="2">
    <source>
        <dbReference type="EMBL" id="MBN2907999.1"/>
    </source>
</evidence>
<dbReference type="InterPro" id="IPR051910">
    <property type="entry name" value="ComF/GntX_DNA_util-trans"/>
</dbReference>
<sequence>MIGWLFSSSGRCPFCDTPVRALPWAPVWEKICPYCRDGFSPVEPPYCRRCGRAGGEALCTDCRSHPYPELIQNWSAVSYTPHTREVIRLYKYLGRERYARPMGEMMVSVAARRGRKPDVISYVPLHPSRLAERGFNQSEQLARVIGKQWGVPVVSLLVRSSPTPPQSRRSRAERLRSMEGVFDLHPSIPAEKLVALNVLLVDDVYTTGATLGACARVLAEAGCRMVRSLTFAR</sequence>
<name>A0ABS2WET6_9BACL</name>
<dbReference type="InterPro" id="IPR029057">
    <property type="entry name" value="PRTase-like"/>
</dbReference>
<keyword evidence="3" id="KW-1185">Reference proteome</keyword>
<comment type="similarity">
    <text evidence="1">Belongs to the ComF/GntX family.</text>
</comment>
<dbReference type="PANTHER" id="PTHR47505:SF1">
    <property type="entry name" value="DNA UTILIZATION PROTEIN YHGH"/>
    <property type="match status" value="1"/>
</dbReference>
<reference evidence="2" key="1">
    <citation type="journal article" date="2024" name="Int. J. Syst. Evol. Microbiol.">
        <title>Polycladomyces zharkentensis sp. nov., a novel thermophilic cellulose- and starch-degrading member of the Bacillota from a geothermal aquifer in Kazakhstan.</title>
        <authorList>
            <person name="Mashzhan A."/>
            <person name="Kistaubayeva A."/>
            <person name="Javier-Lopez R."/>
            <person name="Bissenova U."/>
            <person name="Bissenbay A."/>
            <person name="Birkeland N.K."/>
        </authorList>
    </citation>
    <scope>NUCLEOTIDE SEQUENCE</scope>
    <source>
        <strain evidence="2">ZKZ2T</strain>
    </source>
</reference>
<dbReference type="PANTHER" id="PTHR47505">
    <property type="entry name" value="DNA UTILIZATION PROTEIN YHGH"/>
    <property type="match status" value="1"/>
</dbReference>
<organism evidence="2 3">
    <name type="scientific">Polycladomyces zharkentensis</name>
    <dbReference type="NCBI Taxonomy" id="2807616"/>
    <lineage>
        <taxon>Bacteria</taxon>
        <taxon>Bacillati</taxon>
        <taxon>Bacillota</taxon>
        <taxon>Bacilli</taxon>
        <taxon>Bacillales</taxon>
        <taxon>Thermoactinomycetaceae</taxon>
        <taxon>Polycladomyces</taxon>
    </lineage>
</organism>
<protein>
    <submittedName>
        <fullName evidence="2">ComF family protein</fullName>
    </submittedName>
</protein>
<gene>
    <name evidence="2" type="ORF">JQC72_00490</name>
</gene>
<dbReference type="Proteomes" id="UP001177120">
    <property type="component" value="Unassembled WGS sequence"/>
</dbReference>
<dbReference type="CDD" id="cd06223">
    <property type="entry name" value="PRTases_typeI"/>
    <property type="match status" value="1"/>
</dbReference>
<evidence type="ECO:0000256" key="1">
    <source>
        <dbReference type="ARBA" id="ARBA00008007"/>
    </source>
</evidence>
<accession>A0ABS2WET6</accession>
<dbReference type="RefSeq" id="WP_205492155.1">
    <property type="nucleotide sequence ID" value="NZ_JAFHAP010000001.1"/>
</dbReference>
<comment type="caution">
    <text evidence="2">The sequence shown here is derived from an EMBL/GenBank/DDBJ whole genome shotgun (WGS) entry which is preliminary data.</text>
</comment>
<dbReference type="Gene3D" id="3.40.50.2020">
    <property type="match status" value="1"/>
</dbReference>
<proteinExistence type="inferred from homology"/>
<evidence type="ECO:0000313" key="3">
    <source>
        <dbReference type="Proteomes" id="UP001177120"/>
    </source>
</evidence>
<dbReference type="EMBL" id="JAFHAP010000001">
    <property type="protein sequence ID" value="MBN2907999.1"/>
    <property type="molecule type" value="Genomic_DNA"/>
</dbReference>